<accession>A0A0B6XEM2</accession>
<protein>
    <submittedName>
        <fullName evidence="1">Putative counterpart of the neighbouring HipB protein</fullName>
    </submittedName>
</protein>
<name>A0A0B6XEM2_XENBV</name>
<evidence type="ECO:0000313" key="1">
    <source>
        <dbReference type="EMBL" id="CDM92262.1"/>
    </source>
</evidence>
<dbReference type="Proteomes" id="UP000032930">
    <property type="component" value="Plasmid megaplasmid"/>
</dbReference>
<evidence type="ECO:0000313" key="2">
    <source>
        <dbReference type="Proteomes" id="UP000032930"/>
    </source>
</evidence>
<dbReference type="KEGG" id="xbv:XBW1_mp0143"/>
<dbReference type="Pfam" id="PF06296">
    <property type="entry name" value="RelE"/>
    <property type="match status" value="1"/>
</dbReference>
<dbReference type="InterPro" id="IPR009387">
    <property type="entry name" value="HigB-2"/>
</dbReference>
<organism evidence="1 2">
    <name type="scientific">Xenorhabdus bovienii</name>
    <name type="common">Xenorhabdus nematophila subsp. bovienii</name>
    <dbReference type="NCBI Taxonomy" id="40576"/>
    <lineage>
        <taxon>Bacteria</taxon>
        <taxon>Pseudomonadati</taxon>
        <taxon>Pseudomonadota</taxon>
        <taxon>Gammaproteobacteria</taxon>
        <taxon>Enterobacterales</taxon>
        <taxon>Morganellaceae</taxon>
        <taxon>Xenorhabdus</taxon>
    </lineage>
</organism>
<reference evidence="1 2" key="1">
    <citation type="submission" date="2014-02" db="EMBL/GenBank/DDBJ databases">
        <authorList>
            <person name="Genoscope - CEA"/>
        </authorList>
    </citation>
    <scope>NUCLEOTIDE SEQUENCE [LARGE SCALE GENOMIC DNA]</scope>
    <source>
        <strain evidence="1 2">CS03</strain>
        <plasmid evidence="2">Plasmid</plasmid>
    </source>
</reference>
<dbReference type="EMBL" id="FO818638">
    <property type="protein sequence ID" value="CDM92262.1"/>
    <property type="molecule type" value="Genomic_DNA"/>
</dbReference>
<proteinExistence type="predicted"/>
<dbReference type="AlphaFoldDB" id="A0A0B6XEM2"/>
<gene>
    <name evidence="1" type="primary">higB</name>
    <name evidence="1" type="ORF">XBW1_mp0143</name>
</gene>
<sequence>MDYLEFIETTTFSRVRTELMEDDELQELQDHLLKHHEKGDTISQTGGCKKIRWSRKGMGKRGGIRVIYYVRTLSGRLYLLLVYPKNAQADLTQDQKTQLKNAIQYMK</sequence>
<dbReference type="PIRSF" id="PIRSF039032">
    <property type="entry name" value="HigB-2"/>
    <property type="match status" value="1"/>
</dbReference>
<dbReference type="RefSeq" id="WP_046338236.1">
    <property type="nucleotide sequence ID" value="NZ_CAWMEF010000003.1"/>
</dbReference>